<feature type="chain" id="PRO_5012973117" evidence="4">
    <location>
        <begin position="21"/>
        <end position="322"/>
    </location>
</feature>
<keyword evidence="6" id="KW-0969">Cilium</keyword>
<dbReference type="InterPro" id="IPR017585">
    <property type="entry name" value="SAF_FlgA"/>
</dbReference>
<dbReference type="GO" id="GO:0044780">
    <property type="term" value="P:bacterial-type flagellum assembly"/>
    <property type="evidence" value="ECO:0007669"/>
    <property type="project" value="InterPro"/>
</dbReference>
<keyword evidence="7" id="KW-1185">Reference proteome</keyword>
<protein>
    <submittedName>
        <fullName evidence="6">Flagella basal body P-ring formation protein FlgA</fullName>
    </submittedName>
</protein>
<sequence>MLRSLLLAGVSLTFCCTASAAPLLRADIAVIAEIVTLGDMFADAGDAAATPIFRAPAPGTAGLVPVATVSAAVRAAGVSAFDTAGLAEIRVARSGTRVDQALVATLIEAELDRRGERLPGVTASIAFDAALDAMAAATAEPVRLRDFSYRADSGRFSGSLILAGVAEPLAISGRVDLLVSAPHLVAPATAGTILSATDIEMRPVPLRQADAAGAIDPSQLIGKQLRRSARAGLLLRPADVVEPVVVTRNAEVTVYLNQGPLTLSMRGKALNAAAAGEPVQILNMTSRKILFGVARADGSVAITPAGTAQIHPHSAPAQIAGL</sequence>
<dbReference type="AlphaFoldDB" id="A0A1K2HTJ9"/>
<evidence type="ECO:0000313" key="7">
    <source>
        <dbReference type="Proteomes" id="UP000183447"/>
    </source>
</evidence>
<evidence type="ECO:0000256" key="4">
    <source>
        <dbReference type="SAM" id="SignalP"/>
    </source>
</evidence>
<keyword evidence="6" id="KW-0282">Flagellum</keyword>
<reference evidence="6 7" key="1">
    <citation type="submission" date="2016-11" db="EMBL/GenBank/DDBJ databases">
        <authorList>
            <person name="Jaros S."/>
            <person name="Januszkiewicz K."/>
            <person name="Wedrychowicz H."/>
        </authorList>
    </citation>
    <scope>NUCLEOTIDE SEQUENCE [LARGE SCALE GENOMIC DNA]</scope>
    <source>
        <strain evidence="6 7">ATCC 23634</strain>
    </source>
</reference>
<dbReference type="EMBL" id="FPKU01000001">
    <property type="protein sequence ID" value="SFZ81511.1"/>
    <property type="molecule type" value="Genomic_DNA"/>
</dbReference>
<keyword evidence="3" id="KW-0574">Periplasm</keyword>
<proteinExistence type="predicted"/>
<dbReference type="Proteomes" id="UP000183447">
    <property type="component" value="Unassembled WGS sequence"/>
</dbReference>
<dbReference type="GO" id="GO:0042597">
    <property type="term" value="C:periplasmic space"/>
    <property type="evidence" value="ECO:0007669"/>
    <property type="project" value="UniProtKB-SubCell"/>
</dbReference>
<dbReference type="Gene3D" id="2.30.30.760">
    <property type="match status" value="1"/>
</dbReference>
<dbReference type="PANTHER" id="PTHR36307">
    <property type="entry name" value="FLAGELLA BASAL BODY P-RING FORMATION PROTEIN FLGA"/>
    <property type="match status" value="1"/>
</dbReference>
<dbReference type="Pfam" id="PF13144">
    <property type="entry name" value="ChapFlgA"/>
    <property type="match status" value="1"/>
</dbReference>
<evidence type="ECO:0000256" key="3">
    <source>
        <dbReference type="ARBA" id="ARBA00022764"/>
    </source>
</evidence>
<dbReference type="RefSeq" id="WP_072338847.1">
    <property type="nucleotide sequence ID" value="NZ_FPKU01000001.1"/>
</dbReference>
<organism evidence="6 7">
    <name type="scientific">Devosia enhydra</name>
    <dbReference type="NCBI Taxonomy" id="665118"/>
    <lineage>
        <taxon>Bacteria</taxon>
        <taxon>Pseudomonadati</taxon>
        <taxon>Pseudomonadota</taxon>
        <taxon>Alphaproteobacteria</taxon>
        <taxon>Hyphomicrobiales</taxon>
        <taxon>Devosiaceae</taxon>
        <taxon>Devosia</taxon>
    </lineage>
</organism>
<evidence type="ECO:0000313" key="6">
    <source>
        <dbReference type="EMBL" id="SFZ81511.1"/>
    </source>
</evidence>
<feature type="domain" description="SAF" evidence="5">
    <location>
        <begin position="179"/>
        <end position="241"/>
    </location>
</feature>
<dbReference type="OrthoDB" id="5323072at2"/>
<keyword evidence="6" id="KW-0966">Cell projection</keyword>
<evidence type="ECO:0000259" key="5">
    <source>
        <dbReference type="SMART" id="SM00858"/>
    </source>
</evidence>
<dbReference type="CDD" id="cd11614">
    <property type="entry name" value="SAF_CpaB_FlgA_like"/>
    <property type="match status" value="1"/>
</dbReference>
<gene>
    <name evidence="6" type="ORF">SAMN02983003_0539</name>
</gene>
<feature type="signal peptide" evidence="4">
    <location>
        <begin position="1"/>
        <end position="20"/>
    </location>
</feature>
<dbReference type="NCBIfam" id="TIGR03170">
    <property type="entry name" value="flgA_cterm"/>
    <property type="match status" value="1"/>
</dbReference>
<keyword evidence="2 4" id="KW-0732">Signal</keyword>
<accession>A0A1K2HTJ9</accession>
<dbReference type="InterPro" id="IPR039246">
    <property type="entry name" value="Flagellar_FlgA"/>
</dbReference>
<evidence type="ECO:0000256" key="2">
    <source>
        <dbReference type="ARBA" id="ARBA00022729"/>
    </source>
</evidence>
<name>A0A1K2HTJ9_9HYPH</name>
<comment type="subcellular location">
    <subcellularLocation>
        <location evidence="1">Periplasm</location>
    </subcellularLocation>
</comment>
<evidence type="ECO:0000256" key="1">
    <source>
        <dbReference type="ARBA" id="ARBA00004418"/>
    </source>
</evidence>
<dbReference type="SMART" id="SM00858">
    <property type="entry name" value="SAF"/>
    <property type="match status" value="1"/>
</dbReference>
<dbReference type="STRING" id="665118.SAMN02983003_0539"/>
<dbReference type="InterPro" id="IPR013974">
    <property type="entry name" value="SAF"/>
</dbReference>
<dbReference type="PANTHER" id="PTHR36307:SF1">
    <property type="entry name" value="FLAGELLA BASAL BODY P-RING FORMATION PROTEIN FLGA"/>
    <property type="match status" value="1"/>
</dbReference>